<reference evidence="11 12" key="1">
    <citation type="submission" date="2024-11" db="EMBL/GenBank/DDBJ databases">
        <authorList>
            <person name="Kaparullina E.N."/>
            <person name="Delegan Y.A."/>
            <person name="Doronina N.V."/>
        </authorList>
    </citation>
    <scope>NUCLEOTIDE SEQUENCE [LARGE SCALE GENOMIC DNA]</scope>
    <source>
        <strain evidence="11 12">7sh_L</strain>
    </source>
</reference>
<dbReference type="NCBIfam" id="TIGR01140">
    <property type="entry name" value="L_thr_O3P_dcar"/>
    <property type="match status" value="1"/>
</dbReference>
<dbReference type="InterPro" id="IPR004838">
    <property type="entry name" value="NHTrfase_class1_PyrdxlP-BS"/>
</dbReference>
<comment type="cofactor">
    <cofactor evidence="1">
        <name>pyridoxal 5'-phosphate</name>
        <dbReference type="ChEBI" id="CHEBI:597326"/>
    </cofactor>
</comment>
<dbReference type="InterPro" id="IPR015421">
    <property type="entry name" value="PyrdxlP-dep_Trfase_major"/>
</dbReference>
<dbReference type="SUPFAM" id="SSF53383">
    <property type="entry name" value="PLP-dependent transferases"/>
    <property type="match status" value="1"/>
</dbReference>
<keyword evidence="6" id="KW-0663">Pyridoxal phosphate</keyword>
<name>A0ABW8GM28_9PROT</name>
<evidence type="ECO:0000256" key="4">
    <source>
        <dbReference type="ARBA" id="ARBA00012285"/>
    </source>
</evidence>
<dbReference type="RefSeq" id="WP_400881698.1">
    <property type="nucleotide sequence ID" value="NZ_JBIWXY010000001.1"/>
</dbReference>
<organism evidence="11 12">
    <name type="scientific">Methylobacillus methanolivorans</name>
    <dbReference type="NCBI Taxonomy" id="1848927"/>
    <lineage>
        <taxon>Bacteria</taxon>
        <taxon>Pseudomonadati</taxon>
        <taxon>Pseudomonadota</taxon>
        <taxon>Betaproteobacteria</taxon>
        <taxon>Nitrosomonadales</taxon>
        <taxon>Methylophilaceae</taxon>
        <taxon>Methylobacillus</taxon>
    </lineage>
</organism>
<keyword evidence="12" id="KW-1185">Reference proteome</keyword>
<sequence>MLEHGGNLHQASQQYSIALADWLDLSTGINPHGYPVPDIPAAAWQRLPETNQQLEDIAAEYYGAQHLLTTAGSQAAIQTLPRLRATCRVSFLGPMYAEHAHAWRQQGHHVSELLHLPETSELASIDVLILCNPNNPTARLISPETLLTWHQALAQHGGWLIVDEAFMDTTPEHSLAAYSHLPGLIILRSLGKFFGLAGARVGFLLAEPGLLRSVADILGPWPITGPARIVAQAALADVNWQQQNRARLLNESQQLAALLQESGLGALNGCALFQWLKPDHAEDWHTQLASQGIWTRHFPAQQGLRIGLPTTAGWDKLRQVLQALAIG</sequence>
<evidence type="ECO:0000256" key="6">
    <source>
        <dbReference type="ARBA" id="ARBA00022898"/>
    </source>
</evidence>
<dbReference type="Proteomes" id="UP001617669">
    <property type="component" value="Unassembled WGS sequence"/>
</dbReference>
<evidence type="ECO:0000256" key="7">
    <source>
        <dbReference type="ARBA" id="ARBA00023239"/>
    </source>
</evidence>
<comment type="catalytic activity">
    <reaction evidence="9">
        <text>O-phospho-L-threonine + H(+) = (R)-1-aminopropan-2-yl phosphate + CO2</text>
        <dbReference type="Rhea" id="RHEA:11492"/>
        <dbReference type="ChEBI" id="CHEBI:15378"/>
        <dbReference type="ChEBI" id="CHEBI:16526"/>
        <dbReference type="ChEBI" id="CHEBI:58563"/>
        <dbReference type="ChEBI" id="CHEBI:58675"/>
        <dbReference type="EC" id="4.1.1.81"/>
    </reaction>
</comment>
<comment type="function">
    <text evidence="2">Decarboxylates L-threonine-O-3-phosphate to yield (R)-1-amino-2-propanol O-2-phosphate, the precursor for the linkage between the nucleotide loop and the corrin ring in cobalamin.</text>
</comment>
<feature type="domain" description="Aminotransferase class I/classII large" evidence="10">
    <location>
        <begin position="51"/>
        <end position="312"/>
    </location>
</feature>
<proteinExistence type="predicted"/>
<evidence type="ECO:0000313" key="12">
    <source>
        <dbReference type="Proteomes" id="UP001617669"/>
    </source>
</evidence>
<dbReference type="PANTHER" id="PTHR42885:SF1">
    <property type="entry name" value="THREONINE-PHOSPHATE DECARBOXYLASE"/>
    <property type="match status" value="1"/>
</dbReference>
<dbReference type="PROSITE" id="PS00105">
    <property type="entry name" value="AA_TRANSFER_CLASS_1"/>
    <property type="match status" value="1"/>
</dbReference>
<evidence type="ECO:0000256" key="8">
    <source>
        <dbReference type="ARBA" id="ARBA00029996"/>
    </source>
</evidence>
<evidence type="ECO:0000256" key="1">
    <source>
        <dbReference type="ARBA" id="ARBA00001933"/>
    </source>
</evidence>
<accession>A0ABW8GM28</accession>
<keyword evidence="7 11" id="KW-0456">Lyase</keyword>
<protein>
    <recommendedName>
        <fullName evidence="4">threonine-phosphate decarboxylase</fullName>
        <ecNumber evidence="4">4.1.1.81</ecNumber>
    </recommendedName>
    <alternativeName>
        <fullName evidence="8">L-threonine-O-3-phosphate decarboxylase</fullName>
    </alternativeName>
</protein>
<evidence type="ECO:0000256" key="3">
    <source>
        <dbReference type="ARBA" id="ARBA00004953"/>
    </source>
</evidence>
<evidence type="ECO:0000256" key="5">
    <source>
        <dbReference type="ARBA" id="ARBA00022573"/>
    </source>
</evidence>
<dbReference type="EC" id="4.1.1.81" evidence="4"/>
<dbReference type="PANTHER" id="PTHR42885">
    <property type="entry name" value="HISTIDINOL-PHOSPHATE AMINOTRANSFERASE-RELATED"/>
    <property type="match status" value="1"/>
</dbReference>
<dbReference type="GO" id="GO:0048472">
    <property type="term" value="F:threonine-phosphate decarboxylase activity"/>
    <property type="evidence" value="ECO:0007669"/>
    <property type="project" value="UniProtKB-EC"/>
</dbReference>
<dbReference type="Pfam" id="PF00155">
    <property type="entry name" value="Aminotran_1_2"/>
    <property type="match status" value="1"/>
</dbReference>
<dbReference type="InterPro" id="IPR004839">
    <property type="entry name" value="Aminotransferase_I/II_large"/>
</dbReference>
<comment type="caution">
    <text evidence="11">The sequence shown here is derived from an EMBL/GenBank/DDBJ whole genome shotgun (WGS) entry which is preliminary data.</text>
</comment>
<dbReference type="InterPro" id="IPR015422">
    <property type="entry name" value="PyrdxlP-dep_Trfase_small"/>
</dbReference>
<dbReference type="EMBL" id="JBIWXY010000001">
    <property type="protein sequence ID" value="MFJ5446426.1"/>
    <property type="molecule type" value="Genomic_DNA"/>
</dbReference>
<keyword evidence="5" id="KW-0169">Cobalamin biosynthesis</keyword>
<evidence type="ECO:0000259" key="10">
    <source>
        <dbReference type="Pfam" id="PF00155"/>
    </source>
</evidence>
<dbReference type="Gene3D" id="3.90.1150.10">
    <property type="entry name" value="Aspartate Aminotransferase, domain 1"/>
    <property type="match status" value="1"/>
</dbReference>
<dbReference type="InterPro" id="IPR005860">
    <property type="entry name" value="CobD"/>
</dbReference>
<evidence type="ECO:0000313" key="11">
    <source>
        <dbReference type="EMBL" id="MFJ5446426.1"/>
    </source>
</evidence>
<gene>
    <name evidence="11" type="primary">cobD</name>
    <name evidence="11" type="ORF">ACIKP9_09315</name>
</gene>
<dbReference type="CDD" id="cd00609">
    <property type="entry name" value="AAT_like"/>
    <property type="match status" value="1"/>
</dbReference>
<dbReference type="Gene3D" id="3.40.640.10">
    <property type="entry name" value="Type I PLP-dependent aspartate aminotransferase-like (Major domain)"/>
    <property type="match status" value="1"/>
</dbReference>
<dbReference type="InterPro" id="IPR015424">
    <property type="entry name" value="PyrdxlP-dep_Trfase"/>
</dbReference>
<comment type="pathway">
    <text evidence="3">Cofactor biosynthesis; adenosylcobalamin biosynthesis.</text>
</comment>
<evidence type="ECO:0000256" key="9">
    <source>
        <dbReference type="ARBA" id="ARBA00048531"/>
    </source>
</evidence>
<evidence type="ECO:0000256" key="2">
    <source>
        <dbReference type="ARBA" id="ARBA00003444"/>
    </source>
</evidence>